<feature type="non-terminal residue" evidence="2">
    <location>
        <position position="585"/>
    </location>
</feature>
<dbReference type="Proteomes" id="UP000639396">
    <property type="component" value="Unassembled WGS sequence"/>
</dbReference>
<evidence type="ECO:0000313" key="2">
    <source>
        <dbReference type="EMBL" id="MBD2864481.1"/>
    </source>
</evidence>
<comment type="caution">
    <text evidence="2">The sequence shown here is derived from an EMBL/GenBank/DDBJ whole genome shotgun (WGS) entry which is preliminary data.</text>
</comment>
<dbReference type="EMBL" id="JACXJA010000030">
    <property type="protein sequence ID" value="MBD2864481.1"/>
    <property type="molecule type" value="Genomic_DNA"/>
</dbReference>
<reference evidence="2" key="1">
    <citation type="submission" date="2020-09" db="EMBL/GenBank/DDBJ databases">
        <title>A novel bacterium of genus Paenibacillus, isolated from South China Sea.</title>
        <authorList>
            <person name="Huang H."/>
            <person name="Mo K."/>
            <person name="Hu Y."/>
        </authorList>
    </citation>
    <scope>NUCLEOTIDE SEQUENCE</scope>
    <source>
        <strain evidence="2">IB182363</strain>
    </source>
</reference>
<keyword evidence="1" id="KW-0472">Membrane</keyword>
<feature type="transmembrane region" description="Helical" evidence="1">
    <location>
        <begin position="458"/>
        <end position="476"/>
    </location>
</feature>
<feature type="transmembrane region" description="Helical" evidence="1">
    <location>
        <begin position="483"/>
        <end position="503"/>
    </location>
</feature>
<keyword evidence="1" id="KW-1133">Transmembrane helix</keyword>
<protein>
    <submittedName>
        <fullName evidence="2">Uncharacterized protein</fullName>
    </submittedName>
</protein>
<keyword evidence="3" id="KW-1185">Reference proteome</keyword>
<accession>A0A927H0U8</accession>
<sequence>MCRSEAALRPPEKRRLMRGGLTALLFIAVSVITAGSAQLQAVGPAAAAKITIVSVPGWSFLDWEEDMLARMPNLQSMIRQGAIGAMNVRNPEKGLEDSYTALGSGAPASSSPDYGAFHVRERIGGLLGEGAVPDVYRKQTGLETNQAEIVVPDIAAIRQRNETRGHRAQAGLLGDYLRGRGLITAVYGNSDSAGTRRRFAPLMLMDSQGLVTRGDTGETMLLPDFARPSFVRTNLTALLEAWETVEARSVVLLEWGDLYRLQTEVSRYGEDQAKRMKAELLGELDHLLGRLMGRRQQGDLLWILSPFVGAEATRHKMLLAPAVLIGDAVPAGLLTSPSTRREGIITASDIAPSLLASYGIGTPDDMIGREISIVRKGGAWSELHRELNGIREVYRTRPQLLIPFVTAEAVVLVAALIALWFKLGNKVRWMEALLLFLLAAPLTLLWIGWLNAVYPVPGNVQIVLFLTFTTAGAYLFRFRRSALSAAGLVSAVTALLLLLDGVLGGEGMKRSVLGYDPMIGARYYGMGNEYMGVLVGAVTFAFAAMMERRRSAAKGGAGAVQAAAATAASAPPGSPAPPALDAAAA</sequence>
<feature type="transmembrane region" description="Helical" evidence="1">
    <location>
        <begin position="400"/>
        <end position="421"/>
    </location>
</feature>
<evidence type="ECO:0000256" key="1">
    <source>
        <dbReference type="SAM" id="Phobius"/>
    </source>
</evidence>
<organism evidence="2 3">
    <name type="scientific">Paenibacillus oceani</name>
    <dbReference type="NCBI Taxonomy" id="2772510"/>
    <lineage>
        <taxon>Bacteria</taxon>
        <taxon>Bacillati</taxon>
        <taxon>Bacillota</taxon>
        <taxon>Bacilli</taxon>
        <taxon>Bacillales</taxon>
        <taxon>Paenibacillaceae</taxon>
        <taxon>Paenibacillus</taxon>
    </lineage>
</organism>
<dbReference type="SUPFAM" id="SSF53649">
    <property type="entry name" value="Alkaline phosphatase-like"/>
    <property type="match status" value="1"/>
</dbReference>
<dbReference type="RefSeq" id="WP_190930110.1">
    <property type="nucleotide sequence ID" value="NZ_JACXJA010000030.1"/>
</dbReference>
<dbReference type="AlphaFoldDB" id="A0A927H0U8"/>
<name>A0A927H0U8_9BACL</name>
<feature type="transmembrane region" description="Helical" evidence="1">
    <location>
        <begin position="433"/>
        <end position="452"/>
    </location>
</feature>
<keyword evidence="1" id="KW-0812">Transmembrane</keyword>
<proteinExistence type="predicted"/>
<evidence type="ECO:0000313" key="3">
    <source>
        <dbReference type="Proteomes" id="UP000639396"/>
    </source>
</evidence>
<feature type="transmembrane region" description="Helical" evidence="1">
    <location>
        <begin position="523"/>
        <end position="544"/>
    </location>
</feature>
<dbReference type="InterPro" id="IPR017850">
    <property type="entry name" value="Alkaline_phosphatase_core_sf"/>
</dbReference>
<gene>
    <name evidence="2" type="ORF">IDH45_21055</name>
</gene>